<dbReference type="PANTHER" id="PTHR10458">
    <property type="entry name" value="PEPTIDE DEFORMYLASE"/>
    <property type="match status" value="1"/>
</dbReference>
<comment type="cofactor">
    <cofactor evidence="2">
        <name>Fe(2+)</name>
        <dbReference type="ChEBI" id="CHEBI:29033"/>
    </cofactor>
    <text evidence="2">Binds 1 Fe(2+) ion.</text>
</comment>
<protein>
    <recommendedName>
        <fullName evidence="2">Peptide deformylase</fullName>
        <shortName evidence="2">PDF</shortName>
        <ecNumber evidence="2">3.5.1.88</ecNumber>
    </recommendedName>
    <alternativeName>
        <fullName evidence="2">Polypeptide deformylase</fullName>
    </alternativeName>
</protein>
<dbReference type="GO" id="GO:0046872">
    <property type="term" value="F:metal ion binding"/>
    <property type="evidence" value="ECO:0007669"/>
    <property type="project" value="UniProtKB-KW"/>
</dbReference>
<dbReference type="InterPro" id="IPR023635">
    <property type="entry name" value="Peptide_deformylase"/>
</dbReference>
<feature type="binding site" evidence="2">
    <location>
        <position position="135"/>
    </location>
    <ligand>
        <name>Fe cation</name>
        <dbReference type="ChEBI" id="CHEBI:24875"/>
    </ligand>
</feature>
<dbReference type="Gene3D" id="3.90.45.10">
    <property type="entry name" value="Peptide deformylase"/>
    <property type="match status" value="1"/>
</dbReference>
<accession>A0A1G1Y2B7</accession>
<dbReference type="CDD" id="cd00487">
    <property type="entry name" value="Pep_deformylase"/>
    <property type="match status" value="1"/>
</dbReference>
<feature type="binding site" evidence="2">
    <location>
        <position position="139"/>
    </location>
    <ligand>
        <name>Fe cation</name>
        <dbReference type="ChEBI" id="CHEBI:24875"/>
    </ligand>
</feature>
<dbReference type="NCBIfam" id="NF001159">
    <property type="entry name" value="PRK00150.1-3"/>
    <property type="match status" value="1"/>
</dbReference>
<dbReference type="AlphaFoldDB" id="A0A1G1Y2B7"/>
<feature type="binding site" evidence="2">
    <location>
        <position position="93"/>
    </location>
    <ligand>
        <name>Fe cation</name>
        <dbReference type="ChEBI" id="CHEBI:24875"/>
    </ligand>
</feature>
<keyword evidence="2" id="KW-0648">Protein biosynthesis</keyword>
<keyword evidence="2" id="KW-0408">Iron</keyword>
<gene>
    <name evidence="2" type="primary">def</name>
    <name evidence="3" type="ORF">A2744_03465</name>
</gene>
<dbReference type="NCBIfam" id="TIGR00079">
    <property type="entry name" value="pept_deformyl"/>
    <property type="match status" value="1"/>
</dbReference>
<dbReference type="HAMAP" id="MF_00163">
    <property type="entry name" value="Pep_deformylase"/>
    <property type="match status" value="1"/>
</dbReference>
<reference evidence="3 4" key="1">
    <citation type="journal article" date="2016" name="Nat. Commun.">
        <title>Thousands of microbial genomes shed light on interconnected biogeochemical processes in an aquifer system.</title>
        <authorList>
            <person name="Anantharaman K."/>
            <person name="Brown C.T."/>
            <person name="Hug L.A."/>
            <person name="Sharon I."/>
            <person name="Castelle C.J."/>
            <person name="Probst A.J."/>
            <person name="Thomas B.C."/>
            <person name="Singh A."/>
            <person name="Wilkins M.J."/>
            <person name="Karaoz U."/>
            <person name="Brodie E.L."/>
            <person name="Williams K.H."/>
            <person name="Hubbard S.S."/>
            <person name="Banfield J.F."/>
        </authorList>
    </citation>
    <scope>NUCLEOTIDE SEQUENCE [LARGE SCALE GENOMIC DNA]</scope>
</reference>
<comment type="catalytic activity">
    <reaction evidence="2">
        <text>N-terminal N-formyl-L-methionyl-[peptide] + H2O = N-terminal L-methionyl-[peptide] + formate</text>
        <dbReference type="Rhea" id="RHEA:24420"/>
        <dbReference type="Rhea" id="RHEA-COMP:10639"/>
        <dbReference type="Rhea" id="RHEA-COMP:10640"/>
        <dbReference type="ChEBI" id="CHEBI:15377"/>
        <dbReference type="ChEBI" id="CHEBI:15740"/>
        <dbReference type="ChEBI" id="CHEBI:49298"/>
        <dbReference type="ChEBI" id="CHEBI:64731"/>
        <dbReference type="EC" id="3.5.1.88"/>
    </reaction>
</comment>
<proteinExistence type="inferred from homology"/>
<evidence type="ECO:0000313" key="4">
    <source>
        <dbReference type="Proteomes" id="UP000178240"/>
    </source>
</evidence>
<dbReference type="GO" id="GO:0042586">
    <property type="term" value="F:peptide deformylase activity"/>
    <property type="evidence" value="ECO:0007669"/>
    <property type="project" value="UniProtKB-UniRule"/>
</dbReference>
<keyword evidence="2" id="KW-0378">Hydrolase</keyword>
<dbReference type="EC" id="3.5.1.88" evidence="2"/>
<comment type="caution">
    <text evidence="3">The sequence shown here is derived from an EMBL/GenBank/DDBJ whole genome shotgun (WGS) entry which is preliminary data.</text>
</comment>
<evidence type="ECO:0000256" key="1">
    <source>
        <dbReference type="ARBA" id="ARBA00010759"/>
    </source>
</evidence>
<feature type="active site" evidence="2">
    <location>
        <position position="136"/>
    </location>
</feature>
<evidence type="ECO:0000313" key="3">
    <source>
        <dbReference type="EMBL" id="OGY46479.1"/>
    </source>
</evidence>
<comment type="similarity">
    <text evidence="1 2">Belongs to the polypeptide deformylase family.</text>
</comment>
<dbReference type="InterPro" id="IPR036821">
    <property type="entry name" value="Peptide_deformylase_sf"/>
</dbReference>
<dbReference type="Proteomes" id="UP000178240">
    <property type="component" value="Unassembled WGS sequence"/>
</dbReference>
<sequence>MAKVLPLTILPSPLLHQKSQPIAVAKITQPEIQQLISDMEQTMKANNGVGLAAVQVGKLLQLALIETQDGILVLINPQITSKSWLKNEGEEGCLSVPDKFGLVKRLTKIKVSAYNQQGKKISFTAKGFFARVIQHEVDHINGILFIDRTKKIYGGPPRDRQRD</sequence>
<dbReference type="GO" id="GO:0006412">
    <property type="term" value="P:translation"/>
    <property type="evidence" value="ECO:0007669"/>
    <property type="project" value="UniProtKB-UniRule"/>
</dbReference>
<dbReference type="PIRSF" id="PIRSF004749">
    <property type="entry name" value="Pep_def"/>
    <property type="match status" value="1"/>
</dbReference>
<dbReference type="SUPFAM" id="SSF56420">
    <property type="entry name" value="Peptide deformylase"/>
    <property type="match status" value="1"/>
</dbReference>
<comment type="function">
    <text evidence="2">Removes the formyl group from the N-terminal Met of newly synthesized proteins. Requires at least a dipeptide for an efficient rate of reaction. N-terminal L-methionine is a prerequisite for activity but the enzyme has broad specificity at other positions.</text>
</comment>
<evidence type="ECO:0000256" key="2">
    <source>
        <dbReference type="HAMAP-Rule" id="MF_00163"/>
    </source>
</evidence>
<keyword evidence="2" id="KW-0479">Metal-binding</keyword>
<name>A0A1G1Y2B7_9BACT</name>
<dbReference type="PANTHER" id="PTHR10458:SF22">
    <property type="entry name" value="PEPTIDE DEFORMYLASE"/>
    <property type="match status" value="1"/>
</dbReference>
<organism evidence="3 4">
    <name type="scientific">Candidatus Buchananbacteria bacterium RIFCSPHIGHO2_01_FULL_44_11</name>
    <dbReference type="NCBI Taxonomy" id="1797535"/>
    <lineage>
        <taxon>Bacteria</taxon>
        <taxon>Candidatus Buchananiibacteriota</taxon>
    </lineage>
</organism>
<dbReference type="PRINTS" id="PR01576">
    <property type="entry name" value="PDEFORMYLASE"/>
</dbReference>
<dbReference type="EMBL" id="MHIE01000003">
    <property type="protein sequence ID" value="OGY46479.1"/>
    <property type="molecule type" value="Genomic_DNA"/>
</dbReference>
<dbReference type="Pfam" id="PF01327">
    <property type="entry name" value="Pep_deformylase"/>
    <property type="match status" value="1"/>
</dbReference>
<dbReference type="STRING" id="1797535.A2744_03465"/>